<gene>
    <name evidence="1" type="ORF">RchiOBHm_Chr2g0147581</name>
</gene>
<keyword evidence="2" id="KW-1185">Reference proteome</keyword>
<proteinExistence type="predicted"/>
<sequence>MSFGLLERFADLVMELSFGDGFADLMQFIHCCNGGLEPLLMEFWTELLEISFVIDALRV</sequence>
<dbReference type="Gramene" id="PRQ51718">
    <property type="protein sequence ID" value="PRQ51718"/>
    <property type="gene ID" value="RchiOBHm_Chr2g0147581"/>
</dbReference>
<dbReference type="Proteomes" id="UP000238479">
    <property type="component" value="Chromosome 2"/>
</dbReference>
<evidence type="ECO:0000313" key="2">
    <source>
        <dbReference type="Proteomes" id="UP000238479"/>
    </source>
</evidence>
<name>A0A2P6RZ56_ROSCH</name>
<evidence type="ECO:0000313" key="1">
    <source>
        <dbReference type="EMBL" id="PRQ51718.1"/>
    </source>
</evidence>
<reference evidence="1 2" key="1">
    <citation type="journal article" date="2018" name="Nat. Genet.">
        <title>The Rosa genome provides new insights in the design of modern roses.</title>
        <authorList>
            <person name="Bendahmane M."/>
        </authorList>
    </citation>
    <scope>NUCLEOTIDE SEQUENCE [LARGE SCALE GENOMIC DNA]</scope>
    <source>
        <strain evidence="2">cv. Old Blush</strain>
    </source>
</reference>
<protein>
    <submittedName>
        <fullName evidence="1">Uncharacterized protein</fullName>
    </submittedName>
</protein>
<comment type="caution">
    <text evidence="1">The sequence shown here is derived from an EMBL/GenBank/DDBJ whole genome shotgun (WGS) entry which is preliminary data.</text>
</comment>
<dbReference type="AlphaFoldDB" id="A0A2P6RZ56"/>
<organism evidence="1 2">
    <name type="scientific">Rosa chinensis</name>
    <name type="common">China rose</name>
    <dbReference type="NCBI Taxonomy" id="74649"/>
    <lineage>
        <taxon>Eukaryota</taxon>
        <taxon>Viridiplantae</taxon>
        <taxon>Streptophyta</taxon>
        <taxon>Embryophyta</taxon>
        <taxon>Tracheophyta</taxon>
        <taxon>Spermatophyta</taxon>
        <taxon>Magnoliopsida</taxon>
        <taxon>eudicotyledons</taxon>
        <taxon>Gunneridae</taxon>
        <taxon>Pentapetalae</taxon>
        <taxon>rosids</taxon>
        <taxon>fabids</taxon>
        <taxon>Rosales</taxon>
        <taxon>Rosaceae</taxon>
        <taxon>Rosoideae</taxon>
        <taxon>Rosoideae incertae sedis</taxon>
        <taxon>Rosa</taxon>
    </lineage>
</organism>
<accession>A0A2P6RZ56</accession>
<dbReference type="EMBL" id="PDCK01000040">
    <property type="protein sequence ID" value="PRQ51718.1"/>
    <property type="molecule type" value="Genomic_DNA"/>
</dbReference>